<organism evidence="1">
    <name type="scientific">marine sediment metagenome</name>
    <dbReference type="NCBI Taxonomy" id="412755"/>
    <lineage>
        <taxon>unclassified sequences</taxon>
        <taxon>metagenomes</taxon>
        <taxon>ecological metagenomes</taxon>
    </lineage>
</organism>
<proteinExistence type="predicted"/>
<accession>A0A0F9K2D4</accession>
<evidence type="ECO:0000313" key="1">
    <source>
        <dbReference type="EMBL" id="KKM76239.1"/>
    </source>
</evidence>
<reference evidence="1" key="1">
    <citation type="journal article" date="2015" name="Nature">
        <title>Complex archaea that bridge the gap between prokaryotes and eukaryotes.</title>
        <authorList>
            <person name="Spang A."/>
            <person name="Saw J.H."/>
            <person name="Jorgensen S.L."/>
            <person name="Zaremba-Niedzwiedzka K."/>
            <person name="Martijn J."/>
            <person name="Lind A.E."/>
            <person name="van Eijk R."/>
            <person name="Schleper C."/>
            <person name="Guy L."/>
            <person name="Ettema T.J."/>
        </authorList>
    </citation>
    <scope>NUCLEOTIDE SEQUENCE</scope>
</reference>
<protein>
    <submittedName>
        <fullName evidence="1">Uncharacterized protein</fullName>
    </submittedName>
</protein>
<dbReference type="EMBL" id="LAZR01008842">
    <property type="protein sequence ID" value="KKM76239.1"/>
    <property type="molecule type" value="Genomic_DNA"/>
</dbReference>
<dbReference type="AlphaFoldDB" id="A0A0F9K2D4"/>
<name>A0A0F9K2D4_9ZZZZ</name>
<gene>
    <name evidence="1" type="ORF">LCGC14_1382170</name>
</gene>
<sequence>MTNEELEDEIMFLKMEQEAMKKYMQEWAEFQKLEMAHIDTGVMGLSWVMNKITSQVGRLIGDKNKPNSKYINYNT</sequence>
<comment type="caution">
    <text evidence="1">The sequence shown here is derived from an EMBL/GenBank/DDBJ whole genome shotgun (WGS) entry which is preliminary data.</text>
</comment>